<feature type="disulfide bond" evidence="8">
    <location>
        <begin position="101"/>
        <end position="131"/>
    </location>
</feature>
<evidence type="ECO:0000256" key="9">
    <source>
        <dbReference type="RuleBase" id="RU003471"/>
    </source>
</evidence>
<dbReference type="InterPro" id="IPR036819">
    <property type="entry name" value="Subtilisin_inhibitor-like_sf"/>
</dbReference>
<evidence type="ECO:0000313" key="11">
    <source>
        <dbReference type="EMBL" id="MFH7596728.1"/>
    </source>
</evidence>
<feature type="domain" description="Subtilisin inhibitor" evidence="10">
    <location>
        <begin position="36"/>
        <end position="129"/>
    </location>
</feature>
<comment type="caution">
    <text evidence="11">The sequence shown here is derived from an EMBL/GenBank/DDBJ whole genome shotgun (WGS) entry which is preliminary data.</text>
</comment>
<proteinExistence type="inferred from homology"/>
<keyword evidence="8" id="KW-0732">Signal</keyword>
<dbReference type="EMBL" id="JBBDHD010000037">
    <property type="protein sequence ID" value="MFH7596728.1"/>
    <property type="molecule type" value="Genomic_DNA"/>
</dbReference>
<keyword evidence="5 8" id="KW-0646">Protease inhibitor</keyword>
<sequence length="145" mass="14855" precursor="true">MSLVVRYRFAAVSAAALLCLAGATGMAEAKPTSLYAPSAMVFAVSQGDDTAGATVLRAATLSCMPTAQGTHPDPKAACTALNSTGGSFDRLLAAPDTNRACPMLYAPVTVTADGVWQGSRVSWKHTFSNTCAMSATLNGNAVFAF</sequence>
<evidence type="ECO:0000256" key="5">
    <source>
        <dbReference type="ARBA" id="ARBA00022690"/>
    </source>
</evidence>
<gene>
    <name evidence="8" type="primary">sti</name>
    <name evidence="11" type="ORF">WDV06_16745</name>
</gene>
<keyword evidence="7 8" id="KW-1015">Disulfide bond</keyword>
<evidence type="ECO:0000259" key="10">
    <source>
        <dbReference type="Pfam" id="PF00720"/>
    </source>
</evidence>
<comment type="subunit">
    <text evidence="3 8">Homodimer.</text>
</comment>
<dbReference type="GO" id="GO:0030414">
    <property type="term" value="F:peptidase inhibitor activity"/>
    <property type="evidence" value="ECO:0007669"/>
    <property type="project" value="UniProtKB-KW"/>
</dbReference>
<keyword evidence="6 8" id="KW-0722">Serine protease inhibitor</keyword>
<evidence type="ECO:0000256" key="7">
    <source>
        <dbReference type="ARBA" id="ARBA00023157"/>
    </source>
</evidence>
<comment type="function">
    <text evidence="8">Strong inhibitor of bacterial serine proteases such as subtilisin.</text>
</comment>
<dbReference type="InterPro" id="IPR000691">
    <property type="entry name" value="Prot_inh_I16_SSI"/>
</dbReference>
<evidence type="ECO:0000256" key="8">
    <source>
        <dbReference type="HAMAP-Rule" id="MF_00778"/>
    </source>
</evidence>
<keyword evidence="4 8" id="KW-0964">Secreted</keyword>
<dbReference type="HAMAP" id="MF_00778">
    <property type="entry name" value="SSI"/>
    <property type="match status" value="1"/>
</dbReference>
<feature type="site" description="Reactive bond" evidence="8">
    <location>
        <begin position="103"/>
        <end position="104"/>
    </location>
</feature>
<evidence type="ECO:0000256" key="2">
    <source>
        <dbReference type="ARBA" id="ARBA00010472"/>
    </source>
</evidence>
<dbReference type="PRINTS" id="PR00294">
    <property type="entry name" value="SSBTLNINHBTR"/>
</dbReference>
<evidence type="ECO:0000256" key="1">
    <source>
        <dbReference type="ARBA" id="ARBA00004613"/>
    </source>
</evidence>
<dbReference type="InterPro" id="IPR020054">
    <property type="entry name" value="Prot_inh_SSI_I16_CS"/>
</dbReference>
<dbReference type="InterPro" id="IPR023549">
    <property type="entry name" value="Subtilisin_inhibitor"/>
</dbReference>
<protein>
    <recommendedName>
        <fullName evidence="8">Probable subtilase-type protease inhibitor</fullName>
    </recommendedName>
</protein>
<name>A0ABW7PEH3_9ACTN</name>
<keyword evidence="12" id="KW-1185">Reference proteome</keyword>
<dbReference type="Pfam" id="PF00720">
    <property type="entry name" value="SSI"/>
    <property type="match status" value="1"/>
</dbReference>
<evidence type="ECO:0000313" key="12">
    <source>
        <dbReference type="Proteomes" id="UP001610631"/>
    </source>
</evidence>
<dbReference type="Gene3D" id="3.30.350.10">
    <property type="entry name" value="Subtilisin inhibitor-like"/>
    <property type="match status" value="1"/>
</dbReference>
<evidence type="ECO:0000256" key="3">
    <source>
        <dbReference type="ARBA" id="ARBA00011738"/>
    </source>
</evidence>
<comment type="similarity">
    <text evidence="2 8 9">Belongs to the protease inhibitor I16 (SSI) family.</text>
</comment>
<dbReference type="SUPFAM" id="SSF55399">
    <property type="entry name" value="Subtilisin inhibitor"/>
    <property type="match status" value="1"/>
</dbReference>
<feature type="disulfide bond" evidence="8">
    <location>
        <begin position="63"/>
        <end position="78"/>
    </location>
</feature>
<feature type="chain" id="PRO_5044918987" description="Probable subtilase-type protease inhibitor" evidence="8">
    <location>
        <begin position="30"/>
        <end position="145"/>
    </location>
</feature>
<dbReference type="Proteomes" id="UP001610631">
    <property type="component" value="Unassembled WGS sequence"/>
</dbReference>
<evidence type="ECO:0000256" key="6">
    <source>
        <dbReference type="ARBA" id="ARBA00022900"/>
    </source>
</evidence>
<organism evidence="11 12">
    <name type="scientific">Streptomyces racemochromogenes</name>
    <dbReference type="NCBI Taxonomy" id="67353"/>
    <lineage>
        <taxon>Bacteria</taxon>
        <taxon>Bacillati</taxon>
        <taxon>Actinomycetota</taxon>
        <taxon>Actinomycetes</taxon>
        <taxon>Kitasatosporales</taxon>
        <taxon>Streptomycetaceae</taxon>
        <taxon>Streptomyces</taxon>
    </lineage>
</organism>
<feature type="signal peptide" evidence="8">
    <location>
        <begin position="1"/>
        <end position="29"/>
    </location>
</feature>
<evidence type="ECO:0000256" key="4">
    <source>
        <dbReference type="ARBA" id="ARBA00022525"/>
    </source>
</evidence>
<accession>A0ABW7PEH3</accession>
<comment type="subcellular location">
    <subcellularLocation>
        <location evidence="1 8">Secreted</location>
    </subcellularLocation>
</comment>
<reference evidence="11 12" key="1">
    <citation type="submission" date="2024-03" db="EMBL/GenBank/DDBJ databases">
        <title>Whole genome sequencing of Streptomyces racemochromogenes, to identify antimicrobial biosynthetic gene clusters.</title>
        <authorList>
            <person name="Suryawanshi P."/>
            <person name="Krishnaraj P.U."/>
            <person name="Arun Y.P."/>
            <person name="Suryawanshi M.P."/>
            <person name="Rakshit O."/>
        </authorList>
    </citation>
    <scope>NUCLEOTIDE SEQUENCE [LARGE SCALE GENOMIC DNA]</scope>
    <source>
        <strain evidence="11 12">AUDT626</strain>
    </source>
</reference>
<dbReference type="PROSITE" id="PS00999">
    <property type="entry name" value="SSI"/>
    <property type="match status" value="1"/>
</dbReference>